<gene>
    <name evidence="1" type="ORF">Gferi_19555</name>
</gene>
<dbReference type="Proteomes" id="UP000095743">
    <property type="component" value="Chromosome"/>
</dbReference>
<dbReference type="AlphaFoldDB" id="A0A1D8GKU7"/>
<accession>A0A1D8GKU7</accession>
<protein>
    <recommendedName>
        <fullName evidence="3">Outer spore coat protein CotE</fullName>
    </recommendedName>
</protein>
<sequence>MDKKNAGSMRTIITTAVCGNASHIYQTTIHITGDENADPSRVLGCTITNAKIIDSKFENFNRKNINVSVNGQFEIHVWYEANGDTKISKNIAKFSELIQVENIEGINFIEEKHFNQLIIARINKEPVSLGTSIVNVSGVPTIAIQVEYELGVEVVGDARVTISTYPIEHNDKSNKIIIPANIHLEEEPEEDGEDTST</sequence>
<dbReference type="EMBL" id="CP017269">
    <property type="protein sequence ID" value="AOT71534.1"/>
    <property type="molecule type" value="Genomic_DNA"/>
</dbReference>
<dbReference type="InterPro" id="IPR018901">
    <property type="entry name" value="Spore_coat_CotE"/>
</dbReference>
<proteinExistence type="predicted"/>
<name>A0A1D8GKU7_9FIRM</name>
<organism evidence="1 2">
    <name type="scientific">Geosporobacter ferrireducens</name>
    <dbReference type="NCBI Taxonomy" id="1424294"/>
    <lineage>
        <taxon>Bacteria</taxon>
        <taxon>Bacillati</taxon>
        <taxon>Bacillota</taxon>
        <taxon>Clostridia</taxon>
        <taxon>Peptostreptococcales</taxon>
        <taxon>Thermotaleaceae</taxon>
        <taxon>Geosporobacter</taxon>
    </lineage>
</organism>
<keyword evidence="2" id="KW-1185">Reference proteome</keyword>
<dbReference type="KEGG" id="gfe:Gferi_19555"/>
<dbReference type="Pfam" id="PF10628">
    <property type="entry name" value="CotE"/>
    <property type="match status" value="1"/>
</dbReference>
<evidence type="ECO:0000313" key="1">
    <source>
        <dbReference type="EMBL" id="AOT71534.1"/>
    </source>
</evidence>
<evidence type="ECO:0000313" key="2">
    <source>
        <dbReference type="Proteomes" id="UP000095743"/>
    </source>
</evidence>
<dbReference type="STRING" id="1424294.Gferi_19555"/>
<evidence type="ECO:0008006" key="3">
    <source>
        <dbReference type="Google" id="ProtNLM"/>
    </source>
</evidence>
<reference evidence="1 2" key="1">
    <citation type="submission" date="2016-09" db="EMBL/GenBank/DDBJ databases">
        <title>Genomic analysis reveals versatility of anaerobic energy metabolism of Geosporobacter ferrireducens IRF9 of phylum Firmicutes.</title>
        <authorList>
            <person name="Kim S.-J."/>
        </authorList>
    </citation>
    <scope>NUCLEOTIDE SEQUENCE [LARGE SCALE GENOMIC DNA]</scope>
    <source>
        <strain evidence="1 2">IRF9</strain>
    </source>
</reference>